<feature type="compositionally biased region" description="Polar residues" evidence="1">
    <location>
        <begin position="38"/>
        <end position="69"/>
    </location>
</feature>
<evidence type="ECO:0000313" key="3">
    <source>
        <dbReference type="EMBL" id="SAL23361.1"/>
    </source>
</evidence>
<dbReference type="EMBL" id="FCOL02000003">
    <property type="protein sequence ID" value="SAL23361.1"/>
    <property type="molecule type" value="Genomic_DNA"/>
</dbReference>
<dbReference type="RefSeq" id="WP_125477543.1">
    <property type="nucleotide sequence ID" value="NZ_FCOL02000003.1"/>
</dbReference>
<evidence type="ECO:0008006" key="5">
    <source>
        <dbReference type="Google" id="ProtNLM"/>
    </source>
</evidence>
<organism evidence="3 4">
    <name type="scientific">Caballeronia terrestris</name>
    <dbReference type="NCBI Taxonomy" id="1226301"/>
    <lineage>
        <taxon>Bacteria</taxon>
        <taxon>Pseudomonadati</taxon>
        <taxon>Pseudomonadota</taxon>
        <taxon>Betaproteobacteria</taxon>
        <taxon>Burkholderiales</taxon>
        <taxon>Burkholderiaceae</taxon>
        <taxon>Caballeronia</taxon>
    </lineage>
</organism>
<reference evidence="3" key="1">
    <citation type="submission" date="2016-01" db="EMBL/GenBank/DDBJ databases">
        <authorList>
            <person name="Peeters C."/>
        </authorList>
    </citation>
    <scope>NUCLEOTIDE SEQUENCE [LARGE SCALE GENOMIC DNA]</scope>
    <source>
        <strain evidence="3">LMG 22937</strain>
    </source>
</reference>
<dbReference type="Proteomes" id="UP000054925">
    <property type="component" value="Unassembled WGS sequence"/>
</dbReference>
<feature type="signal peptide" evidence="2">
    <location>
        <begin position="1"/>
        <end position="26"/>
    </location>
</feature>
<evidence type="ECO:0000256" key="1">
    <source>
        <dbReference type="SAM" id="MobiDB-lite"/>
    </source>
</evidence>
<feature type="chain" id="PRO_5011110620" description="Lipoprotein" evidence="2">
    <location>
        <begin position="27"/>
        <end position="93"/>
    </location>
</feature>
<dbReference type="OrthoDB" id="9011581at2"/>
<dbReference type="AlphaFoldDB" id="A0A158FUS5"/>
<evidence type="ECO:0000313" key="4">
    <source>
        <dbReference type="Proteomes" id="UP000054925"/>
    </source>
</evidence>
<sequence length="93" mass="9478">MKPTTLALSHMAAVFIGSTIAIVANAQQPNKLDKDSTPAYQEHNTTSPASATAARNQALKTDPGKTSSGKGPAPDRPNGLGMDAGAGSMSKKQ</sequence>
<evidence type="ECO:0000256" key="2">
    <source>
        <dbReference type="SAM" id="SignalP"/>
    </source>
</evidence>
<comment type="caution">
    <text evidence="3">The sequence shown here is derived from an EMBL/GenBank/DDBJ whole genome shotgun (WGS) entry which is preliminary data.</text>
</comment>
<gene>
    <name evidence="3" type="ORF">AWB67_00875</name>
</gene>
<keyword evidence="2" id="KW-0732">Signal</keyword>
<feature type="region of interest" description="Disordered" evidence="1">
    <location>
        <begin position="30"/>
        <end position="93"/>
    </location>
</feature>
<keyword evidence="4" id="KW-1185">Reference proteome</keyword>
<accession>A0A158FUS5</accession>
<name>A0A158FUS5_9BURK</name>
<protein>
    <recommendedName>
        <fullName evidence="5">Lipoprotein</fullName>
    </recommendedName>
</protein>
<proteinExistence type="predicted"/>